<name>A0A5M3ML91_CONPW</name>
<gene>
    <name evidence="1" type="ORF">CONPUDRAFT_166321</name>
</gene>
<proteinExistence type="predicted"/>
<dbReference type="GeneID" id="19205520"/>
<comment type="caution">
    <text evidence="1">The sequence shown here is derived from an EMBL/GenBank/DDBJ whole genome shotgun (WGS) entry which is preliminary data.</text>
</comment>
<accession>A0A5M3ML91</accession>
<organism evidence="1 2">
    <name type="scientific">Coniophora puteana (strain RWD-64-598)</name>
    <name type="common">Brown rot fungus</name>
    <dbReference type="NCBI Taxonomy" id="741705"/>
    <lineage>
        <taxon>Eukaryota</taxon>
        <taxon>Fungi</taxon>
        <taxon>Dikarya</taxon>
        <taxon>Basidiomycota</taxon>
        <taxon>Agaricomycotina</taxon>
        <taxon>Agaricomycetes</taxon>
        <taxon>Agaricomycetidae</taxon>
        <taxon>Boletales</taxon>
        <taxon>Coniophorineae</taxon>
        <taxon>Coniophoraceae</taxon>
        <taxon>Coniophora</taxon>
    </lineage>
</organism>
<sequence>MKAYEEDLLFPDRILPIEPSELDSLPENWRNREPLRRFSHRCENVPFREDLSFELSHTFEYLGRAHLILYDSSPYHGRLLLSKGGLYFLHNADSEARCFLVFPGGTTLDSILACIRESPDADFSALQPVDVSMRCWSSNDTEDTMSYYTVAERRDHYRNRFQDMRCRGGHPSMWLTNGAWLADSEEMDELGYDDDDRWKELVPALPALKTKDPQ</sequence>
<dbReference type="EMBL" id="JH711580">
    <property type="protein sequence ID" value="EIW79574.1"/>
    <property type="molecule type" value="Genomic_DNA"/>
</dbReference>
<evidence type="ECO:0000313" key="2">
    <source>
        <dbReference type="Proteomes" id="UP000053558"/>
    </source>
</evidence>
<dbReference type="KEGG" id="cput:CONPUDRAFT_166321"/>
<dbReference type="Proteomes" id="UP000053558">
    <property type="component" value="Unassembled WGS sequence"/>
</dbReference>
<reference evidence="2" key="1">
    <citation type="journal article" date="2012" name="Science">
        <title>The Paleozoic origin of enzymatic lignin decomposition reconstructed from 31 fungal genomes.</title>
        <authorList>
            <person name="Floudas D."/>
            <person name="Binder M."/>
            <person name="Riley R."/>
            <person name="Barry K."/>
            <person name="Blanchette R.A."/>
            <person name="Henrissat B."/>
            <person name="Martinez A.T."/>
            <person name="Otillar R."/>
            <person name="Spatafora J.W."/>
            <person name="Yadav J.S."/>
            <person name="Aerts A."/>
            <person name="Benoit I."/>
            <person name="Boyd A."/>
            <person name="Carlson A."/>
            <person name="Copeland A."/>
            <person name="Coutinho P.M."/>
            <person name="de Vries R.P."/>
            <person name="Ferreira P."/>
            <person name="Findley K."/>
            <person name="Foster B."/>
            <person name="Gaskell J."/>
            <person name="Glotzer D."/>
            <person name="Gorecki P."/>
            <person name="Heitman J."/>
            <person name="Hesse C."/>
            <person name="Hori C."/>
            <person name="Igarashi K."/>
            <person name="Jurgens J.A."/>
            <person name="Kallen N."/>
            <person name="Kersten P."/>
            <person name="Kohler A."/>
            <person name="Kuees U."/>
            <person name="Kumar T.K.A."/>
            <person name="Kuo A."/>
            <person name="LaButti K."/>
            <person name="Larrondo L.F."/>
            <person name="Lindquist E."/>
            <person name="Ling A."/>
            <person name="Lombard V."/>
            <person name="Lucas S."/>
            <person name="Lundell T."/>
            <person name="Martin R."/>
            <person name="McLaughlin D.J."/>
            <person name="Morgenstern I."/>
            <person name="Morin E."/>
            <person name="Murat C."/>
            <person name="Nagy L.G."/>
            <person name="Nolan M."/>
            <person name="Ohm R.A."/>
            <person name="Patyshakuliyeva A."/>
            <person name="Rokas A."/>
            <person name="Ruiz-Duenas F.J."/>
            <person name="Sabat G."/>
            <person name="Salamov A."/>
            <person name="Samejima M."/>
            <person name="Schmutz J."/>
            <person name="Slot J.C."/>
            <person name="St John F."/>
            <person name="Stenlid J."/>
            <person name="Sun H."/>
            <person name="Sun S."/>
            <person name="Syed K."/>
            <person name="Tsang A."/>
            <person name="Wiebenga A."/>
            <person name="Young D."/>
            <person name="Pisabarro A."/>
            <person name="Eastwood D.C."/>
            <person name="Martin F."/>
            <person name="Cullen D."/>
            <person name="Grigoriev I.V."/>
            <person name="Hibbett D.S."/>
        </authorList>
    </citation>
    <scope>NUCLEOTIDE SEQUENCE [LARGE SCALE GENOMIC DNA]</scope>
    <source>
        <strain evidence="2">RWD-64-598 SS2</strain>
    </source>
</reference>
<dbReference type="AlphaFoldDB" id="A0A5M3ML91"/>
<evidence type="ECO:0000313" key="1">
    <source>
        <dbReference type="EMBL" id="EIW79574.1"/>
    </source>
</evidence>
<dbReference type="RefSeq" id="XP_007769964.1">
    <property type="nucleotide sequence ID" value="XM_007771774.1"/>
</dbReference>
<protein>
    <submittedName>
        <fullName evidence="1">Uncharacterized protein</fullName>
    </submittedName>
</protein>
<keyword evidence="2" id="KW-1185">Reference proteome</keyword>